<dbReference type="EMBL" id="UINC01000654">
    <property type="protein sequence ID" value="SUZ58961.1"/>
    <property type="molecule type" value="Genomic_DNA"/>
</dbReference>
<sequence length="199" mass="20611">MGVPWIDGTPTKTQKAMRTLNEDQPLSVRSSRRPVTAPTSRLSEDPILEDKEMKTTLLHVRRLAVAAALLGAIVSPRAVSAQSALDASEAGAFMGSWSVSVQSDFGPLEFPLVVTDQDGKVAVMVGLPDPTGAGAGDPVPVTNVTRSGEGLVLNYDLDAQGQLVPVSLTLTPNGEDLAAVFDIGGGAFSASGTARRASD</sequence>
<organism evidence="2">
    <name type="scientific">marine metagenome</name>
    <dbReference type="NCBI Taxonomy" id="408172"/>
    <lineage>
        <taxon>unclassified sequences</taxon>
        <taxon>metagenomes</taxon>
        <taxon>ecological metagenomes</taxon>
    </lineage>
</organism>
<gene>
    <name evidence="2" type="ORF">METZ01_LOCUS11815</name>
</gene>
<reference evidence="2" key="1">
    <citation type="submission" date="2018-05" db="EMBL/GenBank/DDBJ databases">
        <authorList>
            <person name="Lanie J.A."/>
            <person name="Ng W.-L."/>
            <person name="Kazmierczak K.M."/>
            <person name="Andrzejewski T.M."/>
            <person name="Davidsen T.M."/>
            <person name="Wayne K.J."/>
            <person name="Tettelin H."/>
            <person name="Glass J.I."/>
            <person name="Rusch D."/>
            <person name="Podicherti R."/>
            <person name="Tsui H.-C.T."/>
            <person name="Winkler M.E."/>
        </authorList>
    </citation>
    <scope>NUCLEOTIDE SEQUENCE</scope>
</reference>
<accession>A0A381NWG4</accession>
<evidence type="ECO:0000313" key="2">
    <source>
        <dbReference type="EMBL" id="SUZ58961.1"/>
    </source>
</evidence>
<dbReference type="AlphaFoldDB" id="A0A381NWG4"/>
<feature type="compositionally biased region" description="Polar residues" evidence="1">
    <location>
        <begin position="10"/>
        <end position="29"/>
    </location>
</feature>
<feature type="region of interest" description="Disordered" evidence="1">
    <location>
        <begin position="1"/>
        <end position="43"/>
    </location>
</feature>
<evidence type="ECO:0000256" key="1">
    <source>
        <dbReference type="SAM" id="MobiDB-lite"/>
    </source>
</evidence>
<protein>
    <submittedName>
        <fullName evidence="2">Uncharacterized protein</fullName>
    </submittedName>
</protein>
<name>A0A381NWG4_9ZZZZ</name>
<proteinExistence type="predicted"/>